<reference evidence="5" key="1">
    <citation type="submission" date="2018-02" db="EMBL/GenBank/DDBJ databases">
        <authorList>
            <person name="Clavel T."/>
            <person name="Strowig T."/>
        </authorList>
    </citation>
    <scope>NUCLEOTIDE SEQUENCE [LARGE SCALE GENOMIC DNA]</scope>
    <source>
        <strain evidence="5">DSM 100764</strain>
    </source>
</reference>
<dbReference type="SMART" id="SM00922">
    <property type="entry name" value="MR_MLE"/>
    <property type="match status" value="1"/>
</dbReference>
<keyword evidence="5" id="KW-1185">Reference proteome</keyword>
<dbReference type="PANTHER" id="PTHR48073:SF2">
    <property type="entry name" value="O-SUCCINYLBENZOATE SYNTHASE"/>
    <property type="match status" value="1"/>
</dbReference>
<evidence type="ECO:0000256" key="2">
    <source>
        <dbReference type="SAM" id="MobiDB-lite"/>
    </source>
</evidence>
<dbReference type="SFLD" id="SFLDS00001">
    <property type="entry name" value="Enolase"/>
    <property type="match status" value="1"/>
</dbReference>
<dbReference type="Proteomes" id="UP000244925">
    <property type="component" value="Unassembled WGS sequence"/>
</dbReference>
<dbReference type="GO" id="GO:0016854">
    <property type="term" value="F:racemase and epimerase activity"/>
    <property type="evidence" value="ECO:0007669"/>
    <property type="project" value="UniProtKB-ARBA"/>
</dbReference>
<dbReference type="EMBL" id="PUBV01000001">
    <property type="protein sequence ID" value="PWB09658.1"/>
    <property type="molecule type" value="Genomic_DNA"/>
</dbReference>
<evidence type="ECO:0000256" key="1">
    <source>
        <dbReference type="ARBA" id="ARBA00022723"/>
    </source>
</evidence>
<name>A0A2V1IZR7_9BACT</name>
<dbReference type="InterPro" id="IPR029065">
    <property type="entry name" value="Enolase_C-like"/>
</dbReference>
<dbReference type="Gene3D" id="3.20.20.120">
    <property type="entry name" value="Enolase-like C-terminal domain"/>
    <property type="match status" value="1"/>
</dbReference>
<keyword evidence="1" id="KW-0479">Metal-binding</keyword>
<dbReference type="CDD" id="cd03320">
    <property type="entry name" value="OSBS"/>
    <property type="match status" value="1"/>
</dbReference>
<organism evidence="4 5">
    <name type="scientific">Paramuribaculum intestinale</name>
    <dbReference type="NCBI Taxonomy" id="2094151"/>
    <lineage>
        <taxon>Bacteria</taxon>
        <taxon>Pseudomonadati</taxon>
        <taxon>Bacteroidota</taxon>
        <taxon>Bacteroidia</taxon>
        <taxon>Bacteroidales</taxon>
        <taxon>Muribaculaceae</taxon>
        <taxon>Paramuribaculum</taxon>
    </lineage>
</organism>
<dbReference type="PANTHER" id="PTHR48073">
    <property type="entry name" value="O-SUCCINYLBENZOATE SYNTHASE-RELATED"/>
    <property type="match status" value="1"/>
</dbReference>
<feature type="domain" description="Mandelate racemase/muconate lactonizing enzyme C-terminal" evidence="3">
    <location>
        <begin position="129"/>
        <end position="227"/>
    </location>
</feature>
<sequence>MLRASFTPYTLHFGFEAVTSRECMRSKSTYFVSVWDDEHPTVVGTGECALFRGLSADDREDYESVLSDICSRINAVKIADLTEWPSIVFGIETALADLRNGGRMMPFPSDWTDGGSGLHINGLVWMGSVEEMTRRAEEKISEGFRCVKLKIGGCDFERELHLLEQLRRRFAPEELEIRLDANGAFDVDEALQKLRRLATLDIHSIEQPIASRQWDAMKSLCNVSPIDIALDEELIGVFSVDEKRRMIEYLRPAYIILKPALCGGFSGSSEWIEAAENVGIRWWVTSALESNIGLNALAQWVASMKCDMPSGLGTGQLYTNNFRSPVERRGAMLYYNPAIEAERPEIISNSRYTPSFSSKNHSNKSQNITRS</sequence>
<accession>A0A2V1IZR7</accession>
<dbReference type="SFLD" id="SFLDF00009">
    <property type="entry name" value="o-succinylbenzoate_synthase"/>
    <property type="match status" value="1"/>
</dbReference>
<feature type="region of interest" description="Disordered" evidence="2">
    <location>
        <begin position="352"/>
        <end position="371"/>
    </location>
</feature>
<dbReference type="GO" id="GO:0046872">
    <property type="term" value="F:metal ion binding"/>
    <property type="evidence" value="ECO:0007669"/>
    <property type="project" value="UniProtKB-KW"/>
</dbReference>
<dbReference type="SFLD" id="SFLDG00180">
    <property type="entry name" value="muconate_cycloisomerase"/>
    <property type="match status" value="1"/>
</dbReference>
<evidence type="ECO:0000259" key="3">
    <source>
        <dbReference type="SMART" id="SM00922"/>
    </source>
</evidence>
<dbReference type="GO" id="GO:0009063">
    <property type="term" value="P:amino acid catabolic process"/>
    <property type="evidence" value="ECO:0007669"/>
    <property type="project" value="InterPro"/>
</dbReference>
<dbReference type="InterPro" id="IPR013342">
    <property type="entry name" value="Mandelate_racemase_C"/>
</dbReference>
<dbReference type="SUPFAM" id="SSF54826">
    <property type="entry name" value="Enolase N-terminal domain-like"/>
    <property type="match status" value="1"/>
</dbReference>
<dbReference type="Gene3D" id="3.30.390.10">
    <property type="entry name" value="Enolase-like, N-terminal domain"/>
    <property type="match status" value="1"/>
</dbReference>
<gene>
    <name evidence="4" type="ORF">C5O25_00160</name>
</gene>
<dbReference type="SUPFAM" id="SSF51604">
    <property type="entry name" value="Enolase C-terminal domain-like"/>
    <property type="match status" value="1"/>
</dbReference>
<dbReference type="Pfam" id="PF13378">
    <property type="entry name" value="MR_MLE_C"/>
    <property type="match status" value="1"/>
</dbReference>
<dbReference type="GeneID" id="93424172"/>
<dbReference type="RefSeq" id="WP_107034710.1">
    <property type="nucleotide sequence ID" value="NZ_CAONGC010000002.1"/>
</dbReference>
<dbReference type="InterPro" id="IPR036849">
    <property type="entry name" value="Enolase-like_C_sf"/>
</dbReference>
<evidence type="ECO:0000313" key="4">
    <source>
        <dbReference type="EMBL" id="PWB09658.1"/>
    </source>
</evidence>
<dbReference type="PROSITE" id="PS00909">
    <property type="entry name" value="MR_MLE_2"/>
    <property type="match status" value="1"/>
</dbReference>
<dbReference type="AlphaFoldDB" id="A0A2V1IZR7"/>
<evidence type="ECO:0000313" key="5">
    <source>
        <dbReference type="Proteomes" id="UP000244925"/>
    </source>
</evidence>
<dbReference type="InterPro" id="IPR018110">
    <property type="entry name" value="Mandel_Rmase/mucon_lact_enz_CS"/>
</dbReference>
<protein>
    <submittedName>
        <fullName evidence="4">O-succinylbenzoate synthase</fullName>
    </submittedName>
</protein>
<proteinExistence type="predicted"/>
<comment type="caution">
    <text evidence="4">The sequence shown here is derived from an EMBL/GenBank/DDBJ whole genome shotgun (WGS) entry which is preliminary data.</text>
</comment>
<dbReference type="InterPro" id="IPR029017">
    <property type="entry name" value="Enolase-like_N"/>
</dbReference>